<accession>A0A831ERS6</accession>
<feature type="signal peptide" evidence="1">
    <location>
        <begin position="1"/>
        <end position="18"/>
    </location>
</feature>
<organism evidence="2 3">
    <name type="scientific">Erwinia amylovora NBRC 12687 = CFBP 1232</name>
    <dbReference type="NCBI Taxonomy" id="1219359"/>
    <lineage>
        <taxon>Bacteria</taxon>
        <taxon>Pseudomonadati</taxon>
        <taxon>Pseudomonadota</taxon>
        <taxon>Gammaproteobacteria</taxon>
        <taxon>Enterobacterales</taxon>
        <taxon>Erwiniaceae</taxon>
        <taxon>Erwinia</taxon>
    </lineage>
</organism>
<evidence type="ECO:0000313" key="3">
    <source>
        <dbReference type="Proteomes" id="UP000013111"/>
    </source>
</evidence>
<gene>
    <name evidence="2" type="ORF">BN437_2870</name>
</gene>
<keyword evidence="1" id="KW-0732">Signal</keyword>
<evidence type="ECO:0008006" key="4">
    <source>
        <dbReference type="Google" id="ProtNLM"/>
    </source>
</evidence>
<evidence type="ECO:0000256" key="1">
    <source>
        <dbReference type="SAM" id="SignalP"/>
    </source>
</evidence>
<reference evidence="2 3" key="2">
    <citation type="submission" date="2013-04" db="EMBL/GenBank/DDBJ databases">
        <title>Comparative genomics of 12 strains of Erwinia amylovora identifies a pan-genome with a large conserved core and provides insights into host specificity.</title>
        <authorList>
            <person name="Mann R.A."/>
            <person name="Smits T.H.M."/>
            <person name="Buehlmann A."/>
            <person name="Blom J."/>
            <person name="Goesmann A."/>
            <person name="Frey J.E."/>
            <person name="Plummer K.M."/>
            <person name="Beer S.V."/>
            <person name="Luck J."/>
            <person name="Duffy B."/>
            <person name="Rodoni B."/>
        </authorList>
    </citation>
    <scope>NUCLEOTIDE SEQUENCE [LARGE SCALE GENOMIC DNA]</scope>
    <source>
        <strain evidence="3">CFBP 1232</strain>
    </source>
</reference>
<feature type="chain" id="PRO_5032795756" description="Lipoprotein" evidence="1">
    <location>
        <begin position="19"/>
        <end position="81"/>
    </location>
</feature>
<dbReference type="Proteomes" id="UP000013111">
    <property type="component" value="Unassembled WGS sequence"/>
</dbReference>
<name>A0A831ERS6_ERWAM</name>
<dbReference type="EMBL" id="CAPB01000035">
    <property type="protein sequence ID" value="CCO94780.1"/>
    <property type="molecule type" value="Genomic_DNA"/>
</dbReference>
<protein>
    <recommendedName>
        <fullName evidence="4">Lipoprotein</fullName>
    </recommendedName>
</protein>
<evidence type="ECO:0000313" key="2">
    <source>
        <dbReference type="EMBL" id="CCO94780.1"/>
    </source>
</evidence>
<reference evidence="2 3" key="1">
    <citation type="submission" date="2012-11" db="EMBL/GenBank/DDBJ databases">
        <authorList>
            <person name="Linke B."/>
        </authorList>
    </citation>
    <scope>NUCLEOTIDE SEQUENCE [LARGE SCALE GENOMIC DNA]</scope>
    <source>
        <strain evidence="3">CFBP 1232</strain>
    </source>
</reference>
<comment type="caution">
    <text evidence="2">The sequence shown here is derived from an EMBL/GenBank/DDBJ whole genome shotgun (WGS) entry which is preliminary data.</text>
</comment>
<dbReference type="RefSeq" id="WP_004164744.1">
    <property type="nucleotide sequence ID" value="NZ_BAYW01000021.1"/>
</dbReference>
<dbReference type="AlphaFoldDB" id="A0A831ERS6"/>
<sequence length="81" mass="8786">MKTVYLALGLMITGHAYAASITGSIGVSLVIYSECSIDGNNPSAHTIPCAKRTETQPKITHNLLKRDAKTGRQENLVTVEW</sequence>
<proteinExistence type="predicted"/>